<dbReference type="InterPro" id="IPR003280">
    <property type="entry name" value="2pore_dom_K_chnl"/>
</dbReference>
<dbReference type="InterPro" id="IPR005408">
    <property type="entry name" value="2pore_dom_K_chnl_TWIK"/>
</dbReference>
<keyword evidence="2 8" id="KW-0813">Transport</keyword>
<dbReference type="PANTHER" id="PTHR11003">
    <property type="entry name" value="POTASSIUM CHANNEL, SUBFAMILY K"/>
    <property type="match status" value="1"/>
</dbReference>
<evidence type="ECO:0000256" key="8">
    <source>
        <dbReference type="RuleBase" id="RU003857"/>
    </source>
</evidence>
<dbReference type="PANTHER" id="PTHR11003:SF249">
    <property type="entry name" value="TWO PORE POTASSIUM CHANNEL PROTEIN SUP-9"/>
    <property type="match status" value="1"/>
</dbReference>
<accession>A0ABM1FC54</accession>
<proteinExistence type="inferred from homology"/>
<keyword evidence="12" id="KW-1185">Reference proteome</keyword>
<evidence type="ECO:0000256" key="6">
    <source>
        <dbReference type="ARBA" id="ARBA00023136"/>
    </source>
</evidence>
<dbReference type="Pfam" id="PF07885">
    <property type="entry name" value="Ion_trans_2"/>
    <property type="match status" value="2"/>
</dbReference>
<keyword evidence="7 8" id="KW-0407">Ion channel</keyword>
<feature type="chain" id="PRO_5045310002" evidence="10">
    <location>
        <begin position="19"/>
        <end position="236"/>
    </location>
</feature>
<keyword evidence="4 9" id="KW-1133">Transmembrane helix</keyword>
<dbReference type="PRINTS" id="PR01586">
    <property type="entry name" value="TWIKCHANNEL"/>
</dbReference>
<dbReference type="Proteomes" id="UP000695022">
    <property type="component" value="Unplaced"/>
</dbReference>
<reference evidence="13" key="1">
    <citation type="submission" date="2025-08" db="UniProtKB">
        <authorList>
            <consortium name="RefSeq"/>
        </authorList>
    </citation>
    <scope>IDENTIFICATION</scope>
</reference>
<keyword evidence="6 9" id="KW-0472">Membrane</keyword>
<name>A0ABM1FC54_PRICU</name>
<dbReference type="SUPFAM" id="SSF81324">
    <property type="entry name" value="Voltage-gated potassium channels"/>
    <property type="match status" value="2"/>
</dbReference>
<protein>
    <submittedName>
        <fullName evidence="13">Potassium channel subfamily K member 1-like</fullName>
    </submittedName>
</protein>
<evidence type="ECO:0000256" key="4">
    <source>
        <dbReference type="ARBA" id="ARBA00022989"/>
    </source>
</evidence>
<evidence type="ECO:0000259" key="11">
    <source>
        <dbReference type="Pfam" id="PF07885"/>
    </source>
</evidence>
<evidence type="ECO:0000313" key="12">
    <source>
        <dbReference type="Proteomes" id="UP000695022"/>
    </source>
</evidence>
<keyword evidence="3 8" id="KW-0812">Transmembrane</keyword>
<keyword evidence="10" id="KW-0732">Signal</keyword>
<dbReference type="PRINTS" id="PR01333">
    <property type="entry name" value="2POREKCHANEL"/>
</dbReference>
<dbReference type="RefSeq" id="XP_014682025.1">
    <property type="nucleotide sequence ID" value="XM_014826539.1"/>
</dbReference>
<feature type="transmembrane region" description="Helical" evidence="9">
    <location>
        <begin position="190"/>
        <end position="207"/>
    </location>
</feature>
<dbReference type="InterPro" id="IPR013099">
    <property type="entry name" value="K_chnl_dom"/>
</dbReference>
<evidence type="ECO:0000256" key="5">
    <source>
        <dbReference type="ARBA" id="ARBA00023065"/>
    </source>
</evidence>
<feature type="signal peptide" evidence="10">
    <location>
        <begin position="1"/>
        <end position="18"/>
    </location>
</feature>
<comment type="subcellular location">
    <subcellularLocation>
        <location evidence="1">Membrane</location>
        <topology evidence="1">Multi-pass membrane protein</topology>
    </subcellularLocation>
</comment>
<evidence type="ECO:0000256" key="10">
    <source>
        <dbReference type="SAM" id="SignalP"/>
    </source>
</evidence>
<evidence type="ECO:0000256" key="9">
    <source>
        <dbReference type="SAM" id="Phobius"/>
    </source>
</evidence>
<evidence type="ECO:0000313" key="13">
    <source>
        <dbReference type="RefSeq" id="XP_014682025.1"/>
    </source>
</evidence>
<organism evidence="12 13">
    <name type="scientific">Priapulus caudatus</name>
    <name type="common">Priapulid worm</name>
    <dbReference type="NCBI Taxonomy" id="37621"/>
    <lineage>
        <taxon>Eukaryota</taxon>
        <taxon>Metazoa</taxon>
        <taxon>Ecdysozoa</taxon>
        <taxon>Scalidophora</taxon>
        <taxon>Priapulida</taxon>
        <taxon>Priapulimorpha</taxon>
        <taxon>Priapulimorphida</taxon>
        <taxon>Priapulidae</taxon>
        <taxon>Priapulus</taxon>
    </lineage>
</organism>
<gene>
    <name evidence="13" type="primary">LOC106821650</name>
</gene>
<evidence type="ECO:0000256" key="2">
    <source>
        <dbReference type="ARBA" id="ARBA00022448"/>
    </source>
</evidence>
<dbReference type="Gene3D" id="1.10.287.70">
    <property type="match status" value="1"/>
</dbReference>
<dbReference type="GeneID" id="106821650"/>
<feature type="transmembrane region" description="Helical" evidence="9">
    <location>
        <begin position="76"/>
        <end position="94"/>
    </location>
</feature>
<feature type="domain" description="Potassium channel" evidence="11">
    <location>
        <begin position="73"/>
        <end position="130"/>
    </location>
</feature>
<feature type="domain" description="Potassium channel" evidence="11">
    <location>
        <begin position="168"/>
        <end position="210"/>
    </location>
</feature>
<feature type="transmembrane region" description="Helical" evidence="9">
    <location>
        <begin position="159"/>
        <end position="178"/>
    </location>
</feature>
<sequence>MFIVVYLALGAWIFQLLETPWEIREMETMRILKASFLEQHGCLTGQTLEKFIVAIVEADDRGVSAVSNVTMTELNWSFGQSLFFTSTIITTIGYGHVTPNTTSGKVFCIIYSVVGIPMTFILITALAERLRILTTYVLHVLNYRLGHLLSLLRIRLLHLAGVCVMVLMVAFVVPSAAFTMLEPEWGFMDSFYYCYISLTTIGLGDYIPGDDPHHSNPSLYKVIVTSKGAQKSCMRE</sequence>
<comment type="similarity">
    <text evidence="8">Belongs to the two pore domain potassium channel (TC 1.A.1.8) family.</text>
</comment>
<evidence type="ECO:0000256" key="1">
    <source>
        <dbReference type="ARBA" id="ARBA00004141"/>
    </source>
</evidence>
<keyword evidence="5 8" id="KW-0406">Ion transport</keyword>
<feature type="transmembrane region" description="Helical" evidence="9">
    <location>
        <begin position="106"/>
        <end position="127"/>
    </location>
</feature>
<evidence type="ECO:0000256" key="3">
    <source>
        <dbReference type="ARBA" id="ARBA00022692"/>
    </source>
</evidence>
<evidence type="ECO:0000256" key="7">
    <source>
        <dbReference type="ARBA" id="ARBA00023303"/>
    </source>
</evidence>